<dbReference type="OrthoDB" id="9815841at2"/>
<proteinExistence type="predicted"/>
<protein>
    <recommendedName>
        <fullName evidence="4">Gram-positive signal peptide protein, YSIRK family</fullName>
    </recommendedName>
</protein>
<feature type="signal peptide" evidence="1">
    <location>
        <begin position="1"/>
        <end position="35"/>
    </location>
</feature>
<dbReference type="eggNOG" id="COG1511">
    <property type="taxonomic scope" value="Bacteria"/>
</dbReference>
<dbReference type="Proteomes" id="UP000004754">
    <property type="component" value="Unassembled WGS sequence"/>
</dbReference>
<dbReference type="EMBL" id="AEQN01000028">
    <property type="protein sequence ID" value="EFV00738.1"/>
    <property type="molecule type" value="Genomic_DNA"/>
</dbReference>
<dbReference type="AlphaFoldDB" id="E6MJK2"/>
<feature type="chain" id="PRO_5038739299" description="Gram-positive signal peptide protein, YSIRK family" evidence="1">
    <location>
        <begin position="36"/>
        <end position="692"/>
    </location>
</feature>
<evidence type="ECO:0000313" key="3">
    <source>
        <dbReference type="Proteomes" id="UP000004754"/>
    </source>
</evidence>
<dbReference type="Gene3D" id="1.10.287.950">
    <property type="entry name" value="Methyl-accepting chemotaxis protein"/>
    <property type="match status" value="1"/>
</dbReference>
<comment type="caution">
    <text evidence="2">The sequence shown here is derived from an EMBL/GenBank/DDBJ whole genome shotgun (WGS) entry which is preliminary data.</text>
</comment>
<evidence type="ECO:0008006" key="4">
    <source>
        <dbReference type="Google" id="ProtNLM"/>
    </source>
</evidence>
<dbReference type="InterPro" id="IPR023908">
    <property type="entry name" value="xxxLxxG_rpt"/>
</dbReference>
<reference evidence="2 3" key="1">
    <citation type="submission" date="2010-12" db="EMBL/GenBank/DDBJ databases">
        <authorList>
            <person name="Muzny D."/>
            <person name="Qin X."/>
            <person name="Deng J."/>
            <person name="Jiang H."/>
            <person name="Liu Y."/>
            <person name="Qu J."/>
            <person name="Song X.-Z."/>
            <person name="Zhang L."/>
            <person name="Thornton R."/>
            <person name="Coyle M."/>
            <person name="Francisco L."/>
            <person name="Jackson L."/>
            <person name="Javaid M."/>
            <person name="Korchina V."/>
            <person name="Kovar C."/>
            <person name="Mata R."/>
            <person name="Mathew T."/>
            <person name="Ngo R."/>
            <person name="Nguyen L."/>
            <person name="Nguyen N."/>
            <person name="Okwuonu G."/>
            <person name="Ongeri F."/>
            <person name="Pham C."/>
            <person name="Simmons D."/>
            <person name="Wilczek-Boney K."/>
            <person name="Hale W."/>
            <person name="Jakkamsetti A."/>
            <person name="Pham P."/>
            <person name="Ruth R."/>
            <person name="San Lucas F."/>
            <person name="Warren J."/>
            <person name="Zhang J."/>
            <person name="Zhao Z."/>
            <person name="Zhou C."/>
            <person name="Zhu D."/>
            <person name="Lee S."/>
            <person name="Bess C."/>
            <person name="Blankenburg K."/>
            <person name="Forbes L."/>
            <person name="Fu Q."/>
            <person name="Gubbala S."/>
            <person name="Hirani K."/>
            <person name="Jayaseelan J.C."/>
            <person name="Lara F."/>
            <person name="Munidasa M."/>
            <person name="Palculict T."/>
            <person name="Patil S."/>
            <person name="Pu L.-L."/>
            <person name="Saada N."/>
            <person name="Tang L."/>
            <person name="Weissenberger G."/>
            <person name="Zhu Y."/>
            <person name="Hemphill L."/>
            <person name="Shang Y."/>
            <person name="Youmans B."/>
            <person name="Ayvaz T."/>
            <person name="Ross M."/>
            <person name="Santibanez J."/>
            <person name="Aqrawi P."/>
            <person name="Gross S."/>
            <person name="Joshi V."/>
            <person name="Fowler G."/>
            <person name="Nazareth L."/>
            <person name="Reid J."/>
            <person name="Worley K."/>
            <person name="Petrosino J."/>
            <person name="Highlander S."/>
            <person name="Gibbs R."/>
        </authorList>
    </citation>
    <scope>NUCLEOTIDE SEQUENCE [LARGE SCALE GENOMIC DNA]</scope>
    <source>
        <strain evidence="2 3">ATCC 23263</strain>
    </source>
</reference>
<dbReference type="HOGENOM" id="CLU_013314_0_0_9"/>
<organism evidence="2 3">
    <name type="scientific">Pseudoramibacter alactolyticus ATCC 23263</name>
    <dbReference type="NCBI Taxonomy" id="887929"/>
    <lineage>
        <taxon>Bacteria</taxon>
        <taxon>Bacillati</taxon>
        <taxon>Bacillota</taxon>
        <taxon>Clostridia</taxon>
        <taxon>Eubacteriales</taxon>
        <taxon>Eubacteriaceae</taxon>
        <taxon>Pseudoramibacter</taxon>
    </lineage>
</organism>
<accession>E6MJK2</accession>
<evidence type="ECO:0000256" key="1">
    <source>
        <dbReference type="SAM" id="SignalP"/>
    </source>
</evidence>
<dbReference type="NCBIfam" id="TIGR03057">
    <property type="entry name" value="xxxLxxG_by_4"/>
    <property type="match status" value="2"/>
</dbReference>
<evidence type="ECO:0000313" key="2">
    <source>
        <dbReference type="EMBL" id="EFV00738.1"/>
    </source>
</evidence>
<dbReference type="STRING" id="887929.HMP0721_2187"/>
<keyword evidence="3" id="KW-1185">Reference proteome</keyword>
<dbReference type="RefSeq" id="WP_006599609.1">
    <property type="nucleotide sequence ID" value="NZ_GL622359.1"/>
</dbReference>
<sequence length="692" mass="71382">MKQHFPSFRTLRTSRTAKTLTAAALALTLTGGTVAAALTPQPANAAAVSKQSLTRQAEKVSGSGTVSGSGITKKETVYVKTDAAGGSPSVTVSDWLKNVNGSGRLADRSDLTGITNLKGSEKFDQSGSALTWQTKNKDIYYQGQTDKSLPLSVHISYKLDGKPITAKDIAGKSGRLEMTIDYDNTSTTDGIHTPFAVATALNLPAKTFTDVQIDHGTVVADGTNNVTVGLAFPRLAENLGLAGQTRIQIPESVTITASVKNFAMGPTITSASTDVLEKAGLDKIDSFSDLDSAVNRLQNASAQLVAGSLSAKNGSVKLTAGAGTLASGLSIYTGGVATASGGSASLTAGANTLAGGLATLNGKTPALTKGIAGLYKGSQQLVSNYPNAIKGSQDLTKGAIKMNSQLKNSLNGPNGNDGLNAKLKTIQTSTATLREKQATLSKNYGSLEKVNQQISMLQTQRSATADTLIAAAKTNNETQIATQKGKLQTINTNLDQLHQLAGSWSTLNQVTASLPSDEEISTIQGQLTTLSNGTASLAQGSAKLQKGIEALSAGTSQLNDGLKELNGNTGSLSAGVGQLARGSKTLAKGSKTLSDGLATLKANNAKLSSGAFQLTAGSATLTSGLGSLYSGMSQFKTTGIDKLAGYYNHDFKGVLRKLKTIRRAGKDYNNFAGKTDAMGGSVHFVIETSEIK</sequence>
<gene>
    <name evidence="2" type="ORF">HMP0721_2187</name>
</gene>
<keyword evidence="1" id="KW-0732">Signal</keyword>
<name>E6MJK2_9FIRM</name>